<dbReference type="EMBL" id="JBFXLQ010000001">
    <property type="protein sequence ID" value="KAL2872757.1"/>
    <property type="molecule type" value="Genomic_DNA"/>
</dbReference>
<keyword evidence="1" id="KW-0812">Transmembrane</keyword>
<evidence type="ECO:0000313" key="3">
    <source>
        <dbReference type="Proteomes" id="UP001610432"/>
    </source>
</evidence>
<keyword evidence="3" id="KW-1185">Reference proteome</keyword>
<dbReference type="GeneID" id="98142848"/>
<name>A0ABR4M834_9EURO</name>
<dbReference type="PANTHER" id="PTHR31571:SF1">
    <property type="entry name" value="ALTERED INHERITANCE OF MITOCHONDRIA PROTEIN 6"/>
    <property type="match status" value="1"/>
</dbReference>
<evidence type="ECO:0000256" key="1">
    <source>
        <dbReference type="SAM" id="Phobius"/>
    </source>
</evidence>
<feature type="transmembrane region" description="Helical" evidence="1">
    <location>
        <begin position="73"/>
        <end position="91"/>
    </location>
</feature>
<dbReference type="PANTHER" id="PTHR31571">
    <property type="entry name" value="ALTERED INHERITANCE OF MITOCHONDRIA PROTEIN 6"/>
    <property type="match status" value="1"/>
</dbReference>
<evidence type="ECO:0008006" key="4">
    <source>
        <dbReference type="Google" id="ProtNLM"/>
    </source>
</evidence>
<keyword evidence="1" id="KW-1133">Transmembrane helix</keyword>
<keyword evidence="1" id="KW-0472">Membrane</keyword>
<dbReference type="InterPro" id="IPR051236">
    <property type="entry name" value="HAT_RTT109-like"/>
</dbReference>
<gene>
    <name evidence="2" type="ORF">BJX67DRAFT_340292</name>
</gene>
<evidence type="ECO:0000313" key="2">
    <source>
        <dbReference type="EMBL" id="KAL2872757.1"/>
    </source>
</evidence>
<comment type="caution">
    <text evidence="2">The sequence shown here is derived from an EMBL/GenBank/DDBJ whole genome shotgun (WGS) entry which is preliminary data.</text>
</comment>
<proteinExistence type="predicted"/>
<dbReference type="Proteomes" id="UP001610432">
    <property type="component" value="Unassembled WGS sequence"/>
</dbReference>
<accession>A0ABR4M834</accession>
<sequence length="307" mass="35198">MMASRRDLEGLRVTRPLLEADEYEDDEYDSYSWVLLEDHPLRSYPTEVDCHPEILSFTKKYYARLRRRWRERVLPLLCFVLMFIIVAQFLLQLPRIASYFLEPVMTEEIPVFIQLSTTAAADRWASHADSPSCVYGPSQQMEGATYNAVETALASGCTGVKVDLWLRNHDLLIGDSPVDLRASHTLQTVYLEPLQASLAAQNHPLNTRLNATEKHDGKPTTTTVGLFDEDPTQPFTLFLDIRTPTRRTAWTRLMAQQLSALNESGYLSYRDAKQDLVLRSVTVVVAERERIRLSLMDDLRRVMKGIF</sequence>
<protein>
    <recommendedName>
        <fullName evidence="4">PLC-like phosphodiesterase</fullName>
    </recommendedName>
</protein>
<dbReference type="RefSeq" id="XP_070891735.1">
    <property type="nucleotide sequence ID" value="XM_071027776.1"/>
</dbReference>
<reference evidence="2 3" key="1">
    <citation type="submission" date="2024-07" db="EMBL/GenBank/DDBJ databases">
        <title>Section-level genome sequencing and comparative genomics of Aspergillus sections Usti and Cavernicolus.</title>
        <authorList>
            <consortium name="Lawrence Berkeley National Laboratory"/>
            <person name="Nybo J.L."/>
            <person name="Vesth T.C."/>
            <person name="Theobald S."/>
            <person name="Frisvad J.C."/>
            <person name="Larsen T.O."/>
            <person name="Kjaerboelling I."/>
            <person name="Rothschild-Mancinelli K."/>
            <person name="Lyhne E.K."/>
            <person name="Kogle M.E."/>
            <person name="Barry K."/>
            <person name="Clum A."/>
            <person name="Na H."/>
            <person name="Ledsgaard L."/>
            <person name="Lin J."/>
            <person name="Lipzen A."/>
            <person name="Kuo A."/>
            <person name="Riley R."/>
            <person name="Mondo S."/>
            <person name="Labutti K."/>
            <person name="Haridas S."/>
            <person name="Pangalinan J."/>
            <person name="Salamov A.A."/>
            <person name="Simmons B.A."/>
            <person name="Magnuson J.K."/>
            <person name="Chen J."/>
            <person name="Drula E."/>
            <person name="Henrissat B."/>
            <person name="Wiebenga A."/>
            <person name="Lubbers R.J."/>
            <person name="Gomes A.C."/>
            <person name="Macurrencykelacurrency M.R."/>
            <person name="Stajich J."/>
            <person name="Grigoriev I.V."/>
            <person name="Mortensen U.H."/>
            <person name="De Vries R.P."/>
            <person name="Baker S.E."/>
            <person name="Andersen M.R."/>
        </authorList>
    </citation>
    <scope>NUCLEOTIDE SEQUENCE [LARGE SCALE GENOMIC DNA]</scope>
    <source>
        <strain evidence="2 3">CBS 449.75</strain>
    </source>
</reference>
<organism evidence="2 3">
    <name type="scientific">Aspergillus lucknowensis</name>
    <dbReference type="NCBI Taxonomy" id="176173"/>
    <lineage>
        <taxon>Eukaryota</taxon>
        <taxon>Fungi</taxon>
        <taxon>Dikarya</taxon>
        <taxon>Ascomycota</taxon>
        <taxon>Pezizomycotina</taxon>
        <taxon>Eurotiomycetes</taxon>
        <taxon>Eurotiomycetidae</taxon>
        <taxon>Eurotiales</taxon>
        <taxon>Aspergillaceae</taxon>
        <taxon>Aspergillus</taxon>
        <taxon>Aspergillus subgen. Nidulantes</taxon>
    </lineage>
</organism>